<reference evidence="5 6" key="1">
    <citation type="journal article" date="2009" name="Proc. Natl. Acad. Sci. U.S.A.">
        <title>Characterizing a model human gut microbiota composed of members of its two dominant bacterial phyla.</title>
        <authorList>
            <person name="Mahowald M.A."/>
            <person name="Rey F.E."/>
            <person name="Seedorf H."/>
            <person name="Turnbaugh P.J."/>
            <person name="Fulton R.S."/>
            <person name="Wollam A."/>
            <person name="Shah N."/>
            <person name="Wang C."/>
            <person name="Magrini V."/>
            <person name="Wilson R.K."/>
            <person name="Cantarel B.L."/>
            <person name="Coutinho P.M."/>
            <person name="Henrissat B."/>
            <person name="Crock L.W."/>
            <person name="Russell A."/>
            <person name="Verberkmoes N.C."/>
            <person name="Hettich R.L."/>
            <person name="Gordon J.I."/>
        </authorList>
    </citation>
    <scope>NUCLEOTIDE SEQUENCE [LARGE SCALE GENOMIC DNA]</scope>
    <source>
        <strain evidence="6">ATCC 33656 / DSM 3377 / JCM 17463 / KCTC 5835 / LMG 30912 / VPI 0990</strain>
    </source>
</reference>
<dbReference type="SUPFAM" id="SSF51445">
    <property type="entry name" value="(Trans)glycosidases"/>
    <property type="match status" value="1"/>
</dbReference>
<dbReference type="GO" id="GO:0016798">
    <property type="term" value="F:hydrolase activity, acting on glycosyl bonds"/>
    <property type="evidence" value="ECO:0007669"/>
    <property type="project" value="UniProtKB-KW"/>
</dbReference>
<dbReference type="Pfam" id="PF00128">
    <property type="entry name" value="Alpha-amylase"/>
    <property type="match status" value="1"/>
</dbReference>
<evidence type="ECO:0000256" key="2">
    <source>
        <dbReference type="ARBA" id="ARBA00022676"/>
    </source>
</evidence>
<dbReference type="InterPro" id="IPR006047">
    <property type="entry name" value="GH13_cat_dom"/>
</dbReference>
<evidence type="ECO:0000313" key="6">
    <source>
        <dbReference type="Proteomes" id="UP000001477"/>
    </source>
</evidence>
<dbReference type="InterPro" id="IPR045857">
    <property type="entry name" value="O16G_dom_2"/>
</dbReference>
<organism evidence="5 6">
    <name type="scientific">Agathobacter rectalis (strain ATCC 33656 / DSM 3377 / JCM 17463 / KCTC 5835 / VPI 0990)</name>
    <name type="common">Eubacterium rectale</name>
    <dbReference type="NCBI Taxonomy" id="515619"/>
    <lineage>
        <taxon>Bacteria</taxon>
        <taxon>Bacillati</taxon>
        <taxon>Bacillota</taxon>
        <taxon>Clostridia</taxon>
        <taxon>Lachnospirales</taxon>
        <taxon>Lachnospiraceae</taxon>
        <taxon>Agathobacter</taxon>
    </lineage>
</organism>
<dbReference type="PANTHER" id="PTHR38784:SF1">
    <property type="entry name" value="SUCROSE PHOSPHORYLASE"/>
    <property type="match status" value="1"/>
</dbReference>
<keyword evidence="2" id="KW-0328">Glycosyltransferase</keyword>
<gene>
    <name evidence="5" type="ordered locus">EUBREC_0490</name>
</gene>
<comment type="similarity">
    <text evidence="1">Belongs to the glycosyl hydrolase 13 family. Sucrose phosphorylase subfamily.</text>
</comment>
<accession>C4ZBZ1</accession>
<dbReference type="CAZy" id="GH13">
    <property type="family name" value="Glycoside Hydrolase Family 13"/>
</dbReference>
<feature type="domain" description="Glycosyl hydrolase family 13 catalytic" evidence="4">
    <location>
        <begin position="12"/>
        <end position="424"/>
    </location>
</feature>
<dbReference type="NCBIfam" id="TIGR03852">
    <property type="entry name" value="sucrose_gtfA"/>
    <property type="match status" value="1"/>
</dbReference>
<dbReference type="GO" id="GO:0004645">
    <property type="term" value="F:1,4-alpha-oligoglucan phosphorylase activity"/>
    <property type="evidence" value="ECO:0007669"/>
    <property type="project" value="InterPro"/>
</dbReference>
<dbReference type="GO" id="GO:0005975">
    <property type="term" value="P:carbohydrate metabolic process"/>
    <property type="evidence" value="ECO:0007669"/>
    <property type="project" value="InterPro"/>
</dbReference>
<dbReference type="SMART" id="SM00642">
    <property type="entry name" value="Aamy"/>
    <property type="match status" value="1"/>
</dbReference>
<dbReference type="Gene3D" id="3.20.20.80">
    <property type="entry name" value="Glycosidases"/>
    <property type="match status" value="1"/>
</dbReference>
<evidence type="ECO:0000256" key="3">
    <source>
        <dbReference type="ARBA" id="ARBA00022679"/>
    </source>
</evidence>
<sequence>MAKSMNNKPMLNAYPDSLGGKLSDIAALLKKKEMQDTFSSFYILPSLYHSDLDRGFSVVDYNLNEELATIEDLSQLKELGIDLKLDFILNHASAQSPQFKDLVEKGDESEYRDFFIDWNKFWEGHGVMTDEGYIQPDESCLKQMFFRKPGLPILMVEFPDGRRVPYWNTFYQEVHGRDYLGQMDLNIKSEKVWDFYRETLKKIASYGAAIVRLDAFAYAPKAPGKKNFLNDPETWEFLQQIHELAAPLGLTLLPEIHAAYEEKIYKTLADKGYATYDFFLPGLVIDAIENRRADYLAKWAREVVEDKISTVNMLGCHDGIPLLDLKGLLPEDDIRSLIDLIVSRGGMVKNLHGQKNIYYQVNATYYSALGESDSKMLLARAIQMFMPGKPQVWYLDLFAGKNDHEAVRRAGESGHKEINRTNLSASDIEEALKKDVVAKQLELLRMRNTHKAFEKGAVITVAGEGPKLSIRYDNGEAYALLTVDFEAGAYEIELS</sequence>
<evidence type="ECO:0000259" key="4">
    <source>
        <dbReference type="SMART" id="SM00642"/>
    </source>
</evidence>
<dbReference type="HOGENOM" id="CLU_021358_1_0_9"/>
<dbReference type="STRING" id="515619.EUBREC_0490"/>
<name>C4ZBZ1_AGARV</name>
<keyword evidence="5" id="KW-0326">Glycosidase</keyword>
<dbReference type="KEGG" id="ere:EUBREC_0490"/>
<dbReference type="EMBL" id="CP001107">
    <property type="protein sequence ID" value="ACR74281.1"/>
    <property type="molecule type" value="Genomic_DNA"/>
</dbReference>
<dbReference type="PaxDb" id="515619-EUBREC_0490"/>
<dbReference type="InterPro" id="IPR017853">
    <property type="entry name" value="GH"/>
</dbReference>
<proteinExistence type="inferred from homology"/>
<dbReference type="InterPro" id="IPR022527">
    <property type="entry name" value="Sucrose_phospho"/>
</dbReference>
<keyword evidence="3" id="KW-0808">Transferase</keyword>
<dbReference type="Proteomes" id="UP000001477">
    <property type="component" value="Chromosome"/>
</dbReference>
<keyword evidence="5" id="KW-0378">Hydrolase</keyword>
<dbReference type="Gene3D" id="3.90.400.10">
    <property type="entry name" value="Oligo-1,6-glucosidase, Domain 2"/>
    <property type="match status" value="1"/>
</dbReference>
<evidence type="ECO:0000256" key="1">
    <source>
        <dbReference type="ARBA" id="ARBA00008452"/>
    </source>
</evidence>
<protein>
    <submittedName>
        <fullName evidence="5">Glycosidase</fullName>
    </submittedName>
</protein>
<evidence type="ECO:0000313" key="5">
    <source>
        <dbReference type="EMBL" id="ACR74281.1"/>
    </source>
</evidence>
<dbReference type="AlphaFoldDB" id="C4ZBZ1"/>
<dbReference type="PANTHER" id="PTHR38784">
    <property type="entry name" value="SUCROSE PHOSPHORYLASE"/>
    <property type="match status" value="1"/>
</dbReference>